<name>A0A7W9SM25_ARMRO</name>
<dbReference type="RefSeq" id="WP_184192764.1">
    <property type="nucleotide sequence ID" value="NZ_JACHGW010000001.1"/>
</dbReference>
<gene>
    <name evidence="1" type="ORF">HNQ39_000909</name>
</gene>
<reference evidence="1 2" key="1">
    <citation type="submission" date="2020-08" db="EMBL/GenBank/DDBJ databases">
        <title>Genomic Encyclopedia of Type Strains, Phase IV (KMG-IV): sequencing the most valuable type-strain genomes for metagenomic binning, comparative biology and taxonomic classification.</title>
        <authorList>
            <person name="Goeker M."/>
        </authorList>
    </citation>
    <scope>NUCLEOTIDE SEQUENCE [LARGE SCALE GENOMIC DNA]</scope>
    <source>
        <strain evidence="1 2">DSM 23562</strain>
    </source>
</reference>
<sequence>MDAVTVAVQDRQGRPLAHRSLKVRLQLSGWRQLPDGSTLPCFDRLERRGVTDTQGRLRVALGFDFEGDWRASLTPAEPELLAVRQSDATLTVFEPADQQLAEGTPLWGPTRGQTGPAALVLMGFDASNAFTATQLLQLMAPATDLLRALGGSVAVLRFPNTHLAPEQLAPRAVEAIRALATHARQPISVVGVSTGGLIGRVALADRSLPVRSLLTFDTPHRGANLNPELQALIRRYGGPAMLRPLESPIAQRILRDYASQIRWGKRGLAAWPEEIVTRPWRPLALPPWPRWCHTAALSNGARQGTHTAGALLRLWQPFRSDFVQARPADLQPGSLLSGLAGFATSLPLGIAGAMIQSLPTFIPTESALDATPGETPPMDAYFCLPDHAPPLLHDQLSEPAAHFLLHQLLG</sequence>
<proteinExistence type="predicted"/>
<evidence type="ECO:0000313" key="1">
    <source>
        <dbReference type="EMBL" id="MBB6049147.1"/>
    </source>
</evidence>
<accession>A0A7W9SM25</accession>
<dbReference type="SUPFAM" id="SSF53474">
    <property type="entry name" value="alpha/beta-Hydrolases"/>
    <property type="match status" value="1"/>
</dbReference>
<comment type="caution">
    <text evidence="1">The sequence shown here is derived from an EMBL/GenBank/DDBJ whole genome shotgun (WGS) entry which is preliminary data.</text>
</comment>
<evidence type="ECO:0000313" key="2">
    <source>
        <dbReference type="Proteomes" id="UP000520814"/>
    </source>
</evidence>
<dbReference type="AlphaFoldDB" id="A0A7W9SM25"/>
<keyword evidence="2" id="KW-1185">Reference proteome</keyword>
<dbReference type="Gene3D" id="3.40.50.1820">
    <property type="entry name" value="alpha/beta hydrolase"/>
    <property type="match status" value="1"/>
</dbReference>
<dbReference type="InterPro" id="IPR029058">
    <property type="entry name" value="AB_hydrolase_fold"/>
</dbReference>
<dbReference type="Proteomes" id="UP000520814">
    <property type="component" value="Unassembled WGS sequence"/>
</dbReference>
<organism evidence="1 2">
    <name type="scientific">Armatimonas rosea</name>
    <dbReference type="NCBI Taxonomy" id="685828"/>
    <lineage>
        <taxon>Bacteria</taxon>
        <taxon>Bacillati</taxon>
        <taxon>Armatimonadota</taxon>
        <taxon>Armatimonadia</taxon>
        <taxon>Armatimonadales</taxon>
        <taxon>Armatimonadaceae</taxon>
        <taxon>Armatimonas</taxon>
    </lineage>
</organism>
<dbReference type="EMBL" id="JACHGW010000001">
    <property type="protein sequence ID" value="MBB6049147.1"/>
    <property type="molecule type" value="Genomic_DNA"/>
</dbReference>
<protein>
    <submittedName>
        <fullName evidence="1">Uncharacterized protein</fullName>
    </submittedName>
</protein>